<dbReference type="GeneID" id="109703986"/>
<protein>
    <submittedName>
        <fullName evidence="2">Protein EARLY RESPONSIVE TO DEHYDRATION 15-like</fullName>
    </submittedName>
</protein>
<sequence length="137" mass="15705">MSGLNPGAAPYLPGLFRAVEDYSPEWWELVGSSPWFCDYWLRDRNKKIMESPDPTDIYDPAIPDDLYAFFLGADHDADDTEEKEDGKGGERRKEMVVCGAEKWRMSRQRAQAARYGEKAPKIVKIVRVSPRPIQQPK</sequence>
<dbReference type="PANTHER" id="PTHR33790">
    <property type="entry name" value="OS05G0344200 PROTEIN"/>
    <property type="match status" value="1"/>
</dbReference>
<dbReference type="Proteomes" id="UP000515123">
    <property type="component" value="Unplaced"/>
</dbReference>
<dbReference type="AlphaFoldDB" id="A0A6P5EF79"/>
<reference evidence="1" key="1">
    <citation type="journal article" date="2015" name="Nat. Genet.">
        <title>The pineapple genome and the evolution of CAM photosynthesis.</title>
        <authorList>
            <person name="Ming R."/>
            <person name="VanBuren R."/>
            <person name="Wai C.M."/>
            <person name="Tang H."/>
            <person name="Schatz M.C."/>
            <person name="Bowers J.E."/>
            <person name="Lyons E."/>
            <person name="Wang M.L."/>
            <person name="Chen J."/>
            <person name="Biggers E."/>
            <person name="Zhang J."/>
            <person name="Huang L."/>
            <person name="Zhang L."/>
            <person name="Miao W."/>
            <person name="Zhang J."/>
            <person name="Ye Z."/>
            <person name="Miao C."/>
            <person name="Lin Z."/>
            <person name="Wang H."/>
            <person name="Zhou H."/>
            <person name="Yim W.C."/>
            <person name="Priest H.D."/>
            <person name="Zheng C."/>
            <person name="Woodhouse M."/>
            <person name="Edger P.P."/>
            <person name="Guyot R."/>
            <person name="Guo H.B."/>
            <person name="Guo H."/>
            <person name="Zheng G."/>
            <person name="Singh R."/>
            <person name="Sharma A."/>
            <person name="Min X."/>
            <person name="Zheng Y."/>
            <person name="Lee H."/>
            <person name="Gurtowski J."/>
            <person name="Sedlazeck F.J."/>
            <person name="Harkess A."/>
            <person name="McKain M.R."/>
            <person name="Liao Z."/>
            <person name="Fang J."/>
            <person name="Liu J."/>
            <person name="Zhang X."/>
            <person name="Zhang Q."/>
            <person name="Hu W."/>
            <person name="Qin Y."/>
            <person name="Wang K."/>
            <person name="Chen L.Y."/>
            <person name="Shirley N."/>
            <person name="Lin Y.R."/>
            <person name="Liu L.Y."/>
            <person name="Hernandez A.G."/>
            <person name="Wright C.L."/>
            <person name="Bulone V."/>
            <person name="Tuskan G.A."/>
            <person name="Heath K."/>
            <person name="Zee F."/>
            <person name="Moore P.H."/>
            <person name="Sunkar R."/>
            <person name="Leebens-Mack J.H."/>
            <person name="Mockler T."/>
            <person name="Bennetzen J.L."/>
            <person name="Freeling M."/>
            <person name="Sankoff D."/>
            <person name="Paterson A.H."/>
            <person name="Zhu X."/>
            <person name="Yang X."/>
            <person name="Smith J.A."/>
            <person name="Cushman J.C."/>
            <person name="Paull R.E."/>
            <person name="Yu Q."/>
        </authorList>
    </citation>
    <scope>NUCLEOTIDE SEQUENCE [LARGE SCALE GENOMIC DNA]</scope>
    <source>
        <strain evidence="1">cv. F153</strain>
    </source>
</reference>
<proteinExistence type="predicted"/>
<organism evidence="1 2">
    <name type="scientific">Ananas comosus</name>
    <name type="common">Pineapple</name>
    <name type="synonym">Ananas ananas</name>
    <dbReference type="NCBI Taxonomy" id="4615"/>
    <lineage>
        <taxon>Eukaryota</taxon>
        <taxon>Viridiplantae</taxon>
        <taxon>Streptophyta</taxon>
        <taxon>Embryophyta</taxon>
        <taxon>Tracheophyta</taxon>
        <taxon>Spermatophyta</taxon>
        <taxon>Magnoliopsida</taxon>
        <taxon>Liliopsida</taxon>
        <taxon>Poales</taxon>
        <taxon>Bromeliaceae</taxon>
        <taxon>Bromelioideae</taxon>
        <taxon>Ananas</taxon>
    </lineage>
</organism>
<dbReference type="OrthoDB" id="1918588at2759"/>
<name>A0A6P5EF79_ANACO</name>
<accession>A0A6P5EF79</accession>
<dbReference type="PANTHER" id="PTHR33790:SF1">
    <property type="entry name" value="PROTEIN EARLY RESPONSIVE TO DEHYDRATION 15"/>
    <property type="match status" value="1"/>
</dbReference>
<keyword evidence="1" id="KW-1185">Reference proteome</keyword>
<evidence type="ECO:0000313" key="2">
    <source>
        <dbReference type="RefSeq" id="XP_020080323.1"/>
    </source>
</evidence>
<gene>
    <name evidence="2" type="primary">LOC109703986</name>
</gene>
<evidence type="ECO:0000313" key="1">
    <source>
        <dbReference type="Proteomes" id="UP000515123"/>
    </source>
</evidence>
<dbReference type="RefSeq" id="XP_020080323.1">
    <property type="nucleotide sequence ID" value="XM_020224734.1"/>
</dbReference>
<dbReference type="InterPro" id="IPR040414">
    <property type="entry name" value="CID1/CID2"/>
</dbReference>
<reference evidence="2" key="2">
    <citation type="submission" date="2025-08" db="UniProtKB">
        <authorList>
            <consortium name="RefSeq"/>
        </authorList>
    </citation>
    <scope>IDENTIFICATION</scope>
    <source>
        <tissue evidence="2">Leaf</tissue>
    </source>
</reference>